<sequence>MSFEDYKLSLELRIDFSDLDMYRHVNNLTFIRFLQSGRVNFWEATGLAAMFSETNKGAILVSTHCDFKKSLFYPGTAVVKTKLAYIKNSSFALDQVILNETGEVCAEGRDIAVFFDFSKDESLPIPSDLRESMQRF</sequence>
<gene>
    <name evidence="1" type="ORF">SAMN04488034_101747</name>
</gene>
<dbReference type="InterPro" id="IPR050563">
    <property type="entry name" value="4-hydroxybenzoyl-CoA_TE"/>
</dbReference>
<organism evidence="1 2">
    <name type="scientific">Salinimicrobium catena</name>
    <dbReference type="NCBI Taxonomy" id="390640"/>
    <lineage>
        <taxon>Bacteria</taxon>
        <taxon>Pseudomonadati</taxon>
        <taxon>Bacteroidota</taxon>
        <taxon>Flavobacteriia</taxon>
        <taxon>Flavobacteriales</taxon>
        <taxon>Flavobacteriaceae</taxon>
        <taxon>Salinimicrobium</taxon>
    </lineage>
</organism>
<dbReference type="Pfam" id="PF13279">
    <property type="entry name" value="4HBT_2"/>
    <property type="match status" value="1"/>
</dbReference>
<dbReference type="PANTHER" id="PTHR31793:SF39">
    <property type="entry name" value="THIOESTERASE_THIOL ESTER DEHYDRASE-ISOMERASE"/>
    <property type="match status" value="1"/>
</dbReference>
<dbReference type="STRING" id="390640.SAMN04488034_101747"/>
<dbReference type="RefSeq" id="WP_093111821.1">
    <property type="nucleotide sequence ID" value="NZ_FNGG01000001.1"/>
</dbReference>
<evidence type="ECO:0000313" key="2">
    <source>
        <dbReference type="Proteomes" id="UP000199448"/>
    </source>
</evidence>
<accession>A0A1H5JIH6</accession>
<dbReference type="PANTHER" id="PTHR31793">
    <property type="entry name" value="4-HYDROXYBENZOYL-COA THIOESTERASE FAMILY MEMBER"/>
    <property type="match status" value="1"/>
</dbReference>
<proteinExistence type="predicted"/>
<dbReference type="Gene3D" id="3.10.129.10">
    <property type="entry name" value="Hotdog Thioesterase"/>
    <property type="match status" value="1"/>
</dbReference>
<dbReference type="Proteomes" id="UP000199448">
    <property type="component" value="Unassembled WGS sequence"/>
</dbReference>
<dbReference type="EMBL" id="FNUG01000001">
    <property type="protein sequence ID" value="SEE52306.1"/>
    <property type="molecule type" value="Genomic_DNA"/>
</dbReference>
<dbReference type="AlphaFoldDB" id="A0A1H5JIH6"/>
<reference evidence="1 2" key="1">
    <citation type="submission" date="2016-10" db="EMBL/GenBank/DDBJ databases">
        <authorList>
            <person name="de Groot N.N."/>
        </authorList>
    </citation>
    <scope>NUCLEOTIDE SEQUENCE [LARGE SCALE GENOMIC DNA]</scope>
    <source>
        <strain evidence="1 2">DSM 23553</strain>
    </source>
</reference>
<dbReference type="CDD" id="cd00586">
    <property type="entry name" value="4HBT"/>
    <property type="match status" value="1"/>
</dbReference>
<protein>
    <submittedName>
        <fullName evidence="1">Acyl-CoA thioester hydrolase</fullName>
    </submittedName>
</protein>
<keyword evidence="2" id="KW-1185">Reference proteome</keyword>
<name>A0A1H5JIH6_9FLAO</name>
<dbReference type="GO" id="GO:0047617">
    <property type="term" value="F:fatty acyl-CoA hydrolase activity"/>
    <property type="evidence" value="ECO:0007669"/>
    <property type="project" value="TreeGrafter"/>
</dbReference>
<keyword evidence="1" id="KW-0378">Hydrolase</keyword>
<dbReference type="SUPFAM" id="SSF54637">
    <property type="entry name" value="Thioesterase/thiol ester dehydrase-isomerase"/>
    <property type="match status" value="1"/>
</dbReference>
<dbReference type="OrthoDB" id="9799036at2"/>
<evidence type="ECO:0000313" key="1">
    <source>
        <dbReference type="EMBL" id="SEE52306.1"/>
    </source>
</evidence>
<dbReference type="InterPro" id="IPR029069">
    <property type="entry name" value="HotDog_dom_sf"/>
</dbReference>